<sequence>MSKKVSVVKMFNDEEKVAIHDEFMQGYTQTELAEIYSCSVDTIRRVVNEIKSRKAEVEPEVEVTSPIKVFNPDDVVWAGSSKFLSITYGRDTYAADKDHPNFKEALQLCVDGKFEEAINLINIEKAITSYVDGNIRIENGQLFYQDIEIKSGLVDRIINDMQNGEDFEFYLPFLENLLENPSKTAVTRLFDFLQANDIEITEDGHFLAWKVIRNDYTDCYTGRFDNSVGRVVKMPRTHVVEDENLTCEAGLHVCARSYIKHFRYGDSRLVVVKVHPRDVVSIPVDYNNAKMRTCQYKVIREAEYNQETDSYI</sequence>
<reference evidence="1 2" key="1">
    <citation type="submission" date="2019-04" db="EMBL/GenBank/DDBJ databases">
        <authorList>
            <person name="Anderson K.J."/>
            <person name="Thurgood T.L."/>
            <person name="Sharma R."/>
            <person name="Arens D.K."/>
            <person name="Kruger J.L."/>
            <person name="Thompson D.W."/>
            <person name="Casjens S."/>
            <person name="Grose J.H."/>
        </authorList>
    </citation>
    <scope>NUCLEOTIDE SEQUENCE [LARGE SCALE GENOMIC DNA]</scope>
</reference>
<dbReference type="EMBL" id="MN013084">
    <property type="protein sequence ID" value="QEG13040.1"/>
    <property type="molecule type" value="Genomic_DNA"/>
</dbReference>
<accession>A0A5B9NLW2</accession>
<gene>
    <name evidence="1" type="ORF">KAALPHA_3</name>
</gene>
<evidence type="ECO:0000313" key="1">
    <source>
        <dbReference type="EMBL" id="QEG13040.1"/>
    </source>
</evidence>
<name>A0A5B9NLW2_9CAUD</name>
<dbReference type="Proteomes" id="UP000325316">
    <property type="component" value="Segment"/>
</dbReference>
<organism evidence="1 2">
    <name type="scientific">Klebsiella phage vB_KaeM_KaAlpha</name>
    <dbReference type="NCBI Taxonomy" id="2591367"/>
    <lineage>
        <taxon>Viruses</taxon>
        <taxon>Duplodnaviria</taxon>
        <taxon>Heunggongvirae</taxon>
        <taxon>Uroviricota</taxon>
        <taxon>Caudoviricetes</taxon>
        <taxon>Pantevenvirales</taxon>
        <taxon>Straboviridae</taxon>
        <taxon>Tevenvirinae</taxon>
        <taxon>Karamvirus</taxon>
        <taxon>Karamvirus pg7</taxon>
    </lineage>
</organism>
<evidence type="ECO:0000313" key="2">
    <source>
        <dbReference type="Proteomes" id="UP000325316"/>
    </source>
</evidence>
<protein>
    <submittedName>
        <fullName evidence="1">Putative rIIB lysis inhibitor</fullName>
    </submittedName>
</protein>
<proteinExistence type="predicted"/>